<feature type="region of interest" description="Disordered" evidence="1">
    <location>
        <begin position="266"/>
        <end position="293"/>
    </location>
</feature>
<dbReference type="Proteomes" id="UP000038045">
    <property type="component" value="Unplaced"/>
</dbReference>
<reference evidence="4" key="1">
    <citation type="submission" date="2017-02" db="UniProtKB">
        <authorList>
            <consortium name="WormBaseParasite"/>
        </authorList>
    </citation>
    <scope>IDENTIFICATION</scope>
</reference>
<feature type="compositionally biased region" description="Basic and acidic residues" evidence="1">
    <location>
        <begin position="276"/>
        <end position="293"/>
    </location>
</feature>
<name>A0A0N5A5M1_PARTI</name>
<evidence type="ECO:0000313" key="3">
    <source>
        <dbReference type="Proteomes" id="UP000038045"/>
    </source>
</evidence>
<keyword evidence="3" id="KW-1185">Reference proteome</keyword>
<dbReference type="InterPro" id="IPR056680">
    <property type="entry name" value="DUF7778"/>
</dbReference>
<dbReference type="AlphaFoldDB" id="A0A0N5A5M1"/>
<dbReference type="WBParaSite" id="PTRK_0001700100.1">
    <property type="protein sequence ID" value="PTRK_0001700100.1"/>
    <property type="gene ID" value="PTRK_0001700100"/>
</dbReference>
<evidence type="ECO:0000313" key="4">
    <source>
        <dbReference type="WBParaSite" id="PTRK_0001700100.1"/>
    </source>
</evidence>
<evidence type="ECO:0000259" key="2">
    <source>
        <dbReference type="Pfam" id="PF24998"/>
    </source>
</evidence>
<accession>A0A0N5A5M1</accession>
<sequence>MYRQPSILDTMRLRNTEKNKKLPLRLCSEWRFDSSTILYGNLSVLVSKNTIKKFKNNVKNRFVAINNNKQLYIYTDLEEGYVINLRRVKLIKEKFNNFYDNSQRVSSWNSEIIIISDDEMSPEFVSLKFDEIDNIDKWRECFEKCVSPGIYQSFNNVNMTLPSVLNNTKNFCKGKTKKSLTANFNQSYAFDRKISSESLGHSVTGMLKKTLTFRRKSRSCIDDINDSLTFNMKLTKSLNFSDDLFVESFNRSLAEAKLMVSDDKLSKDSGVSTQNSRERLSIKSRPESKEYDSSFHYNLPSPIVAERLASLKGNNLPLFTVEMGLSLLSINSSIN</sequence>
<proteinExistence type="predicted"/>
<feature type="domain" description="DUF7778" evidence="2">
    <location>
        <begin position="20"/>
        <end position="141"/>
    </location>
</feature>
<evidence type="ECO:0000256" key="1">
    <source>
        <dbReference type="SAM" id="MobiDB-lite"/>
    </source>
</evidence>
<dbReference type="Pfam" id="PF24998">
    <property type="entry name" value="DUF7778"/>
    <property type="match status" value="1"/>
</dbReference>
<protein>
    <submittedName>
        <fullName evidence="4">PH domain-containing protein</fullName>
    </submittedName>
</protein>
<organism evidence="3 4">
    <name type="scientific">Parastrongyloides trichosuri</name>
    <name type="common">Possum-specific nematode worm</name>
    <dbReference type="NCBI Taxonomy" id="131310"/>
    <lineage>
        <taxon>Eukaryota</taxon>
        <taxon>Metazoa</taxon>
        <taxon>Ecdysozoa</taxon>
        <taxon>Nematoda</taxon>
        <taxon>Chromadorea</taxon>
        <taxon>Rhabditida</taxon>
        <taxon>Tylenchina</taxon>
        <taxon>Panagrolaimomorpha</taxon>
        <taxon>Strongyloidoidea</taxon>
        <taxon>Strongyloididae</taxon>
        <taxon>Parastrongyloides</taxon>
    </lineage>
</organism>